<proteinExistence type="predicted"/>
<feature type="chain" id="PRO_5031573630" description="Copper amine oxidase-like N-terminal domain-containing protein" evidence="1">
    <location>
        <begin position="25"/>
        <end position="378"/>
    </location>
</feature>
<keyword evidence="4" id="KW-1185">Reference proteome</keyword>
<evidence type="ECO:0000313" key="4">
    <source>
        <dbReference type="Proteomes" id="UP000463051"/>
    </source>
</evidence>
<dbReference type="InterPro" id="IPR036582">
    <property type="entry name" value="Mao_N_sf"/>
</dbReference>
<dbReference type="Proteomes" id="UP000463051">
    <property type="component" value="Unassembled WGS sequence"/>
</dbReference>
<name>A0A7X2KZH3_9BACL</name>
<sequence length="378" mass="41043">MKKWTLVLGLLAATFTLSVGTASAGQDSRILLNYSDTGLSSSKVIVDGTTMVPLKSLAAAMGYTLSWDQASKTAKLISPEREIGFISGSKSLKVNGAASTLAKPTRIIKGGMYIPLVSGVVALGGKIVYDKGSSTLNIVDEPRYVTASAQGRTYWVSQKNGDLYYRASVKGKPQRMGSLPLKPSAYSYGLVITDAGKGADLLLLSEQHYAMFNDFSNGYQALIHSGTILKQMDYHFSNSSYQQAPRLTTTQLYMTDGLNVQYINGDGSLGKLYELEKITGVTDDFTVEYAAADVVLIRSLATVQLYAINTETGVATNLSAKLISSEDWQEWQRTDGRDPYILTRMLVLTKRTGDVLTFTYTPLPEGKAKTVTYNLASQ</sequence>
<dbReference type="AlphaFoldDB" id="A0A7X2KZH3"/>
<feature type="domain" description="Copper amine oxidase-like N-terminal" evidence="2">
    <location>
        <begin position="42"/>
        <end position="137"/>
    </location>
</feature>
<evidence type="ECO:0000259" key="2">
    <source>
        <dbReference type="Pfam" id="PF07833"/>
    </source>
</evidence>
<dbReference type="SUPFAM" id="SSF55383">
    <property type="entry name" value="Copper amine oxidase, domain N"/>
    <property type="match status" value="1"/>
</dbReference>
<evidence type="ECO:0000313" key="3">
    <source>
        <dbReference type="EMBL" id="MRN51697.1"/>
    </source>
</evidence>
<organism evidence="3 4">
    <name type="scientific">Paenibacillus monticola</name>
    <dbReference type="NCBI Taxonomy" id="2666075"/>
    <lineage>
        <taxon>Bacteria</taxon>
        <taxon>Bacillati</taxon>
        <taxon>Bacillota</taxon>
        <taxon>Bacilli</taxon>
        <taxon>Bacillales</taxon>
        <taxon>Paenibacillaceae</taxon>
        <taxon>Paenibacillus</taxon>
    </lineage>
</organism>
<comment type="caution">
    <text evidence="3">The sequence shown here is derived from an EMBL/GenBank/DDBJ whole genome shotgun (WGS) entry which is preliminary data.</text>
</comment>
<reference evidence="3 4" key="1">
    <citation type="submission" date="2019-11" db="EMBL/GenBank/DDBJ databases">
        <title>Paenibacillus monticola sp. nov., a novel PGPR strain isolated from mountain sample in China.</title>
        <authorList>
            <person name="Zhao Q."/>
            <person name="Li H.-P."/>
            <person name="Zhang J.-L."/>
        </authorList>
    </citation>
    <scope>NUCLEOTIDE SEQUENCE [LARGE SCALE GENOMIC DNA]</scope>
    <source>
        <strain evidence="3 4">LC-T2</strain>
    </source>
</reference>
<protein>
    <recommendedName>
        <fullName evidence="2">Copper amine oxidase-like N-terminal domain-containing protein</fullName>
    </recommendedName>
</protein>
<dbReference type="RefSeq" id="WP_154116471.1">
    <property type="nucleotide sequence ID" value="NZ_WJXB01000001.1"/>
</dbReference>
<dbReference type="InterPro" id="IPR012854">
    <property type="entry name" value="Cu_amine_oxidase-like_N"/>
</dbReference>
<accession>A0A7X2KZH3</accession>
<dbReference type="Pfam" id="PF07833">
    <property type="entry name" value="Cu_amine_oxidN1"/>
    <property type="match status" value="1"/>
</dbReference>
<dbReference type="EMBL" id="WJXB01000001">
    <property type="protein sequence ID" value="MRN51697.1"/>
    <property type="molecule type" value="Genomic_DNA"/>
</dbReference>
<feature type="signal peptide" evidence="1">
    <location>
        <begin position="1"/>
        <end position="24"/>
    </location>
</feature>
<dbReference type="Gene3D" id="3.30.457.10">
    <property type="entry name" value="Copper amine oxidase-like, N-terminal domain"/>
    <property type="match status" value="1"/>
</dbReference>
<gene>
    <name evidence="3" type="ORF">GJB61_01575</name>
</gene>
<keyword evidence="1" id="KW-0732">Signal</keyword>
<evidence type="ECO:0000256" key="1">
    <source>
        <dbReference type="SAM" id="SignalP"/>
    </source>
</evidence>